<feature type="transmembrane region" description="Helical" evidence="10">
    <location>
        <begin position="84"/>
        <end position="102"/>
    </location>
</feature>
<evidence type="ECO:0000256" key="7">
    <source>
        <dbReference type="ARBA" id="ARBA00023065"/>
    </source>
</evidence>
<dbReference type="NCBIfam" id="NF010557">
    <property type="entry name" value="PRK13952.1"/>
    <property type="match status" value="1"/>
</dbReference>
<keyword evidence="12" id="KW-1185">Reference proteome</keyword>
<evidence type="ECO:0000256" key="9">
    <source>
        <dbReference type="ARBA" id="ARBA00023303"/>
    </source>
</evidence>
<dbReference type="InterPro" id="IPR037673">
    <property type="entry name" value="MSC/AndL"/>
</dbReference>
<keyword evidence="3 10" id="KW-0813">Transport</keyword>
<dbReference type="SUPFAM" id="SSF81330">
    <property type="entry name" value="Gated mechanosensitive channel"/>
    <property type="match status" value="1"/>
</dbReference>
<dbReference type="AlphaFoldDB" id="A0A6N6VHT7"/>
<evidence type="ECO:0000256" key="8">
    <source>
        <dbReference type="ARBA" id="ARBA00023136"/>
    </source>
</evidence>
<keyword evidence="8 10" id="KW-0472">Membrane</keyword>
<dbReference type="PROSITE" id="PS01327">
    <property type="entry name" value="MSCL"/>
    <property type="match status" value="1"/>
</dbReference>
<dbReference type="InterPro" id="IPR001185">
    <property type="entry name" value="MS_channel"/>
</dbReference>
<accession>A0A6N6VHT7</accession>
<keyword evidence="4 10" id="KW-1003">Cell membrane</keyword>
<keyword evidence="10" id="KW-0997">Cell inner membrane</keyword>
<keyword evidence="5 10" id="KW-0812">Transmembrane</keyword>
<name>A0A6N6VHT7_9HYPH</name>
<dbReference type="HAMAP" id="MF_00115">
    <property type="entry name" value="MscL"/>
    <property type="match status" value="1"/>
</dbReference>
<evidence type="ECO:0000256" key="10">
    <source>
        <dbReference type="HAMAP-Rule" id="MF_00115"/>
    </source>
</evidence>
<dbReference type="InterPro" id="IPR019823">
    <property type="entry name" value="Mechanosensitive_channel_CS"/>
</dbReference>
<comment type="subcellular location">
    <subcellularLocation>
        <location evidence="10">Cell inner membrane</location>
        <topology evidence="10">Multi-pass membrane protein</topology>
    </subcellularLocation>
    <subcellularLocation>
        <location evidence="1">Cell membrane</location>
        <topology evidence="1">Multi-pass membrane protein</topology>
    </subcellularLocation>
</comment>
<dbReference type="PANTHER" id="PTHR30266">
    <property type="entry name" value="MECHANOSENSITIVE CHANNEL MSCL"/>
    <property type="match status" value="1"/>
</dbReference>
<evidence type="ECO:0000256" key="5">
    <source>
        <dbReference type="ARBA" id="ARBA00022692"/>
    </source>
</evidence>
<comment type="subunit">
    <text evidence="10">Homopentamer.</text>
</comment>
<comment type="function">
    <text evidence="10">Channel that opens in response to stretch forces in the membrane lipid bilayer. May participate in the regulation of osmotic pressure changes within the cell.</text>
</comment>
<dbReference type="Gene3D" id="1.10.1200.120">
    <property type="entry name" value="Large-conductance mechanosensitive channel, MscL, domain 1"/>
    <property type="match status" value="1"/>
</dbReference>
<keyword evidence="9 10" id="KW-0407">Ion channel</keyword>
<dbReference type="NCBIfam" id="TIGR00220">
    <property type="entry name" value="mscL"/>
    <property type="match status" value="1"/>
</dbReference>
<dbReference type="InterPro" id="IPR036019">
    <property type="entry name" value="MscL_channel"/>
</dbReference>
<evidence type="ECO:0000313" key="11">
    <source>
        <dbReference type="EMBL" id="KAB7739897.1"/>
    </source>
</evidence>
<keyword evidence="6 10" id="KW-1133">Transmembrane helix</keyword>
<dbReference type="EMBL" id="WESC01000008">
    <property type="protein sequence ID" value="KAB7739897.1"/>
    <property type="molecule type" value="Genomic_DNA"/>
</dbReference>
<evidence type="ECO:0000313" key="12">
    <source>
        <dbReference type="Proteomes" id="UP000468901"/>
    </source>
</evidence>
<dbReference type="Pfam" id="PF01741">
    <property type="entry name" value="MscL"/>
    <property type="match status" value="1"/>
</dbReference>
<keyword evidence="7 10" id="KW-0406">Ion transport</keyword>
<sequence>MFKEFRDFALKGNVLDMAVGIIIGAAFTGIVTSLVNDVIMPPIGVLLGGVDFSNYFLALTMDHAPASIEAAKTAGVPVLAYGKFINAIINFTIVAFALFIVIRQMSNLKKRIAKGEEAAPVEEKPRQEALLEEIRDLLKARS</sequence>
<dbReference type="NCBIfam" id="NF001843">
    <property type="entry name" value="PRK00567.1-4"/>
    <property type="match status" value="1"/>
</dbReference>
<dbReference type="PANTHER" id="PTHR30266:SF2">
    <property type="entry name" value="LARGE-CONDUCTANCE MECHANOSENSITIVE CHANNEL"/>
    <property type="match status" value="1"/>
</dbReference>
<gene>
    <name evidence="10 11" type="primary">mscL</name>
    <name evidence="11" type="ORF">F2P47_10335</name>
</gene>
<protein>
    <recommendedName>
        <fullName evidence="10">Large-conductance mechanosensitive channel</fullName>
    </recommendedName>
</protein>
<proteinExistence type="inferred from homology"/>
<evidence type="ECO:0000256" key="2">
    <source>
        <dbReference type="ARBA" id="ARBA00007254"/>
    </source>
</evidence>
<evidence type="ECO:0000256" key="3">
    <source>
        <dbReference type="ARBA" id="ARBA00022448"/>
    </source>
</evidence>
<dbReference type="GO" id="GO:0005886">
    <property type="term" value="C:plasma membrane"/>
    <property type="evidence" value="ECO:0007669"/>
    <property type="project" value="UniProtKB-SubCell"/>
</dbReference>
<dbReference type="GO" id="GO:0008381">
    <property type="term" value="F:mechanosensitive monoatomic ion channel activity"/>
    <property type="evidence" value="ECO:0007669"/>
    <property type="project" value="UniProtKB-UniRule"/>
</dbReference>
<comment type="caution">
    <text evidence="11">The sequence shown here is derived from an EMBL/GenBank/DDBJ whole genome shotgun (WGS) entry which is preliminary data.</text>
</comment>
<dbReference type="PRINTS" id="PR01264">
    <property type="entry name" value="MECHCHANNEL"/>
</dbReference>
<comment type="similarity">
    <text evidence="2 10">Belongs to the MscL family.</text>
</comment>
<evidence type="ECO:0000256" key="1">
    <source>
        <dbReference type="ARBA" id="ARBA00004651"/>
    </source>
</evidence>
<evidence type="ECO:0000256" key="6">
    <source>
        <dbReference type="ARBA" id="ARBA00022989"/>
    </source>
</evidence>
<dbReference type="RefSeq" id="WP_152216277.1">
    <property type="nucleotide sequence ID" value="NZ_JBAQYD010000259.1"/>
</dbReference>
<evidence type="ECO:0000256" key="4">
    <source>
        <dbReference type="ARBA" id="ARBA00022475"/>
    </source>
</evidence>
<organism evidence="11 12">
    <name type="scientific">Parvibaculum sedimenti</name>
    <dbReference type="NCBI Taxonomy" id="2608632"/>
    <lineage>
        <taxon>Bacteria</taxon>
        <taxon>Pseudomonadati</taxon>
        <taxon>Pseudomonadota</taxon>
        <taxon>Alphaproteobacteria</taxon>
        <taxon>Hyphomicrobiales</taxon>
        <taxon>Parvibaculaceae</taxon>
        <taxon>Parvibaculum</taxon>
    </lineage>
</organism>
<feature type="transmembrane region" description="Helical" evidence="10">
    <location>
        <begin position="12"/>
        <end position="35"/>
    </location>
</feature>
<reference evidence="11 12" key="1">
    <citation type="submission" date="2019-09" db="EMBL/GenBank/DDBJ databases">
        <title>Parvibaculum sedimenti sp. nov., isolated from sediment.</title>
        <authorList>
            <person name="Wang Y."/>
        </authorList>
    </citation>
    <scope>NUCLEOTIDE SEQUENCE [LARGE SCALE GENOMIC DNA]</scope>
    <source>
        <strain evidence="11 12">HXT-9</strain>
    </source>
</reference>
<dbReference type="Proteomes" id="UP000468901">
    <property type="component" value="Unassembled WGS sequence"/>
</dbReference>